<dbReference type="EMBL" id="GBXM01089050">
    <property type="protein sequence ID" value="JAH19527.1"/>
    <property type="molecule type" value="Transcribed_RNA"/>
</dbReference>
<organism evidence="2">
    <name type="scientific">Anguilla anguilla</name>
    <name type="common">European freshwater eel</name>
    <name type="synonym">Muraena anguilla</name>
    <dbReference type="NCBI Taxonomy" id="7936"/>
    <lineage>
        <taxon>Eukaryota</taxon>
        <taxon>Metazoa</taxon>
        <taxon>Chordata</taxon>
        <taxon>Craniata</taxon>
        <taxon>Vertebrata</taxon>
        <taxon>Euteleostomi</taxon>
        <taxon>Actinopterygii</taxon>
        <taxon>Neopterygii</taxon>
        <taxon>Teleostei</taxon>
        <taxon>Anguilliformes</taxon>
        <taxon>Anguillidae</taxon>
        <taxon>Anguilla</taxon>
    </lineage>
</organism>
<accession>A0A0E9QSV9</accession>
<sequence>MSTLVKMPTLSSVGRIILVILFSSAFLIVKQIS</sequence>
<keyword evidence="1" id="KW-0812">Transmembrane</keyword>
<evidence type="ECO:0000313" key="2">
    <source>
        <dbReference type="EMBL" id="JAH19527.1"/>
    </source>
</evidence>
<reference evidence="2" key="1">
    <citation type="submission" date="2014-11" db="EMBL/GenBank/DDBJ databases">
        <authorList>
            <person name="Amaro Gonzalez C."/>
        </authorList>
    </citation>
    <scope>NUCLEOTIDE SEQUENCE</scope>
</reference>
<proteinExistence type="predicted"/>
<dbReference type="EMBL" id="GBXM01091355">
    <property type="protein sequence ID" value="JAH17222.1"/>
    <property type="molecule type" value="Transcribed_RNA"/>
</dbReference>
<keyword evidence="1" id="KW-0472">Membrane</keyword>
<dbReference type="AlphaFoldDB" id="A0A0E9QSV9"/>
<keyword evidence="1" id="KW-1133">Transmembrane helix</keyword>
<evidence type="ECO:0000256" key="1">
    <source>
        <dbReference type="SAM" id="Phobius"/>
    </source>
</evidence>
<protein>
    <submittedName>
        <fullName evidence="2">Uncharacterized protein</fullName>
    </submittedName>
</protein>
<name>A0A0E9QSV9_ANGAN</name>
<feature type="transmembrane region" description="Helical" evidence="1">
    <location>
        <begin position="12"/>
        <end position="29"/>
    </location>
</feature>
<reference evidence="2" key="2">
    <citation type="journal article" date="2015" name="Fish Shellfish Immunol.">
        <title>Early steps in the European eel (Anguilla anguilla)-Vibrio vulnificus interaction in the gills: Role of the RtxA13 toxin.</title>
        <authorList>
            <person name="Callol A."/>
            <person name="Pajuelo D."/>
            <person name="Ebbesson L."/>
            <person name="Teles M."/>
            <person name="MacKenzie S."/>
            <person name="Amaro C."/>
        </authorList>
    </citation>
    <scope>NUCLEOTIDE SEQUENCE</scope>
</reference>